<dbReference type="OrthoDB" id="444135at2759"/>
<dbReference type="InParanoid" id="A0A7E5WJ61"/>
<dbReference type="RefSeq" id="XP_026740763.1">
    <property type="nucleotide sequence ID" value="XM_026884962.1"/>
</dbReference>
<reference evidence="3" key="1">
    <citation type="submission" date="2025-08" db="UniProtKB">
        <authorList>
            <consortium name="RefSeq"/>
        </authorList>
    </citation>
    <scope>IDENTIFICATION</scope>
</reference>
<protein>
    <submittedName>
        <fullName evidence="3">Uncharacterized protein LOC113503143</fullName>
    </submittedName>
</protein>
<feature type="region of interest" description="Disordered" evidence="1">
    <location>
        <begin position="1258"/>
        <end position="1312"/>
    </location>
</feature>
<feature type="compositionally biased region" description="Polar residues" evidence="1">
    <location>
        <begin position="449"/>
        <end position="459"/>
    </location>
</feature>
<name>A0A7E5WJ61_TRINI</name>
<evidence type="ECO:0000313" key="2">
    <source>
        <dbReference type="Proteomes" id="UP000322000"/>
    </source>
</evidence>
<feature type="compositionally biased region" description="Basic and acidic residues" evidence="1">
    <location>
        <begin position="496"/>
        <end position="547"/>
    </location>
</feature>
<proteinExistence type="predicted"/>
<feature type="region of interest" description="Disordered" evidence="1">
    <location>
        <begin position="324"/>
        <end position="343"/>
    </location>
</feature>
<feature type="region of interest" description="Disordered" evidence="1">
    <location>
        <begin position="1157"/>
        <end position="1242"/>
    </location>
</feature>
<feature type="compositionally biased region" description="Basic and acidic residues" evidence="1">
    <location>
        <begin position="460"/>
        <end position="474"/>
    </location>
</feature>
<feature type="compositionally biased region" description="Basic residues" evidence="1">
    <location>
        <begin position="1270"/>
        <end position="1280"/>
    </location>
</feature>
<feature type="compositionally biased region" description="Low complexity" evidence="1">
    <location>
        <begin position="1258"/>
        <end position="1269"/>
    </location>
</feature>
<dbReference type="KEGG" id="tnl:113503143"/>
<organism evidence="2 3">
    <name type="scientific">Trichoplusia ni</name>
    <name type="common">Cabbage looper</name>
    <dbReference type="NCBI Taxonomy" id="7111"/>
    <lineage>
        <taxon>Eukaryota</taxon>
        <taxon>Metazoa</taxon>
        <taxon>Ecdysozoa</taxon>
        <taxon>Arthropoda</taxon>
        <taxon>Hexapoda</taxon>
        <taxon>Insecta</taxon>
        <taxon>Pterygota</taxon>
        <taxon>Neoptera</taxon>
        <taxon>Endopterygota</taxon>
        <taxon>Lepidoptera</taxon>
        <taxon>Glossata</taxon>
        <taxon>Ditrysia</taxon>
        <taxon>Noctuoidea</taxon>
        <taxon>Noctuidae</taxon>
        <taxon>Plusiinae</taxon>
        <taxon>Trichoplusia</taxon>
    </lineage>
</organism>
<evidence type="ECO:0000313" key="3">
    <source>
        <dbReference type="RefSeq" id="XP_026740763.1"/>
    </source>
</evidence>
<feature type="compositionally biased region" description="Basic and acidic residues" evidence="1">
    <location>
        <begin position="1158"/>
        <end position="1173"/>
    </location>
</feature>
<feature type="compositionally biased region" description="Basic and acidic residues" evidence="1">
    <location>
        <begin position="695"/>
        <end position="716"/>
    </location>
</feature>
<evidence type="ECO:0000256" key="1">
    <source>
        <dbReference type="SAM" id="MobiDB-lite"/>
    </source>
</evidence>
<accession>A0A7E5WJ61</accession>
<keyword evidence="2" id="KW-1185">Reference proteome</keyword>
<feature type="region of interest" description="Disordered" evidence="1">
    <location>
        <begin position="988"/>
        <end position="1036"/>
    </location>
</feature>
<feature type="region of interest" description="Disordered" evidence="1">
    <location>
        <begin position="667"/>
        <end position="716"/>
    </location>
</feature>
<sequence length="1598" mass="181175">MDCFSVESEFIESLDFLSPPVKRLQNSREAFGSAFYNEPSNVHLLRGLRNKFSRRSHNSPKSSRIINIKQSVDSSTSLILKKTSERKILEHYSVLSYTSLQHPPDDNVGKLAKPDAKQDSSEKPLIKVTVIPRTDHVQTAKLLRKRRYIPKRVSSTTSNQENSVQTKNVYLIVAGRRREKIYEIKTTGSTKFSTDHDSHVKDDELPIKELSNFKHLIESLNMDRKKKKTKKGHVNSDAPQQTSLEWKGYPKCENCFCAQTMPEEPDSQSPQKSRIKIFGQFGISEDDKYVLRYGASVNDKQVLSDVAQLTRDFSPIAPFGPFPKCTSSIDEDPSRQKESGTQADYDNDLIFEVATKDTIPSKESQGTQVNFNVQVATMTKEKTSRFSDKKIQCTCCAAQSSNKMDHKVLKDCQSPLVIISVYPKQCPDDSGMEESVLMPKELFCPSPPHMSTYTSSQIIKTDKSSKKTAPDSNKKHNRPSPRSRSPSPTKKPSRGKMPEDKIIENRLNKSHMNERKNAERQSPDRKALKAIKDKIHEKDKLKQDAGTRKPSKFNATSATQAGKNAQVAVSNATQVSNKNHIVASNATQVSARNRQNFTVSNATQVKSPPNIALVKHNNVQTVITPNKHPQMANMSNATQATRSTKRIVATNATQISKNEYFTSNNATQVSKNRPSSNSPRRFRNQETFTAPAKVYKNEQTSETRPLQERGTNTDHARTKKALVETYTKKLTEQMNQKDYFPARYDSSKITINIDGDKEYYDVLFNQDKQSTDLTVRKTLKDMSSQKGLEEEPSVSLENLLYMPSDEAKCIISGNKSPEKSLSIALYNNVSHNNGCKDQSSILIDRRSDDETPLTKHVSRFSIRDSLEISHRREDKSNHNSNNIKNTQTCFTAQLTETIPDETEFLAPIKHYTGDDCSICDPIERDKQIRELLGVEKSKFGSSKTLQKSQVTEINFEFQKLCPCFKHPKTKTFQNTSVQVHPNLVSTRNMKHDTYCSPSGNTKESKGSKQSKQSKASKQSKQSKVSRQSKGQQKSDDHDCCIADICPNYDLYDNDEGEDNVHVKYDYAIGNENKDITFDSQNQSSIYQQLILNRNIQVFLQVEQFSKQKPIVLSRKQYDKVKKTIQKTICKEKKSNHDKRKKICHKCVRSEVSVGAIRTKNEKKVQPSNKHTDQEAQTELPPCDHTSGRRETRKSLNKRKQSKRVSSEHSEDFSGDGPMDHHRKTIHNKHHHQKRGRSISRDSEAIALKSRDLNVKLLSNESSYTTTRSNYSRKSRTRHRTKSDDKHKHIAVDATGHKHLDHGTPAETQSSEEDCGCCTPIRCEELENEMLAKWKRELTPEHSPDHKRDHSPERHKDRKRLRDQNSEDIEVERRIEHYDDADKLCCHPAEIKTMVLYNADDAKADSVNCKQTGIDTPPRKTMSSVEVRYASVAYMKQVAYSSTDMGALSNSSLPHINSFQTIFRGHRKSPTPNLGTSAYSLYSDDGLPSENKSAKFLMEPRDSKPKKPFLRRLMSCLVMRSTRNSDLKLPTGPAPDLPSVNSSIDSYHISTSFGAVEVSSSIYDTSASFYSNHTILPVNSKIKRGFFSSVRGFLTNRKS</sequence>
<feature type="region of interest" description="Disordered" evidence="1">
    <location>
        <begin position="1337"/>
        <end position="1364"/>
    </location>
</feature>
<feature type="compositionally biased region" description="Low complexity" evidence="1">
    <location>
        <begin position="1007"/>
        <end position="1031"/>
    </location>
</feature>
<feature type="compositionally biased region" description="Low complexity" evidence="1">
    <location>
        <begin position="670"/>
        <end position="679"/>
    </location>
</feature>
<gene>
    <name evidence="3" type="primary">LOC113503143</name>
</gene>
<dbReference type="Proteomes" id="UP000322000">
    <property type="component" value="Chromosome 18"/>
</dbReference>
<dbReference type="GeneID" id="113503143"/>
<feature type="compositionally biased region" description="Basic residues" evidence="1">
    <location>
        <begin position="1220"/>
        <end position="1237"/>
    </location>
</feature>
<feature type="region of interest" description="Disordered" evidence="1">
    <location>
        <begin position="448"/>
        <end position="560"/>
    </location>
</feature>
<feature type="compositionally biased region" description="Basic and acidic residues" evidence="1">
    <location>
        <begin position="1281"/>
        <end position="1303"/>
    </location>
</feature>